<dbReference type="PANTHER" id="PTHR34473">
    <property type="entry name" value="UPF0699 TRANSMEMBRANE PROTEIN YDBS"/>
    <property type="match status" value="1"/>
</dbReference>
<keyword evidence="2" id="KW-1185">Reference proteome</keyword>
<dbReference type="KEGG" id="cphy:B5808_04185"/>
<name>A0A1X9LKQ1_9MICO</name>
<accession>A0A1X9LKQ1</accession>
<dbReference type="PANTHER" id="PTHR34473:SF3">
    <property type="entry name" value="TRANSMEMBRANE PROTEIN-RELATED"/>
    <property type="match status" value="1"/>
</dbReference>
<dbReference type="EMBL" id="CP020715">
    <property type="protein sequence ID" value="ARJ04511.1"/>
    <property type="molecule type" value="Genomic_DNA"/>
</dbReference>
<reference evidence="1 2" key="1">
    <citation type="submission" date="2017-04" db="EMBL/GenBank/DDBJ databases">
        <authorList>
            <person name="Afonso C.L."/>
            <person name="Miller P.J."/>
            <person name="Scott M.A."/>
            <person name="Spackman E."/>
            <person name="Goraichik I."/>
            <person name="Dimitrov K.M."/>
            <person name="Suarez D.L."/>
            <person name="Swayne D.E."/>
        </authorList>
    </citation>
    <scope>NUCLEOTIDE SEQUENCE [LARGE SCALE GENOMIC DNA]</scope>
    <source>
        <strain evidence="2">XA(T)</strain>
    </source>
</reference>
<dbReference type="STRING" id="1619308.B5808_04185"/>
<dbReference type="InterPro" id="IPR005182">
    <property type="entry name" value="YdbS-like_PH"/>
</dbReference>
<protein>
    <submittedName>
        <fullName evidence="1">Uncharacterized protein</fullName>
    </submittedName>
</protein>
<proteinExistence type="predicted"/>
<dbReference type="RefSeq" id="WP_085018652.1">
    <property type="nucleotide sequence ID" value="NZ_CP020715.1"/>
</dbReference>
<dbReference type="Pfam" id="PF03703">
    <property type="entry name" value="bPH_2"/>
    <property type="match status" value="1"/>
</dbReference>
<dbReference type="AlphaFoldDB" id="A0A1X9LKQ1"/>
<dbReference type="Proteomes" id="UP000192775">
    <property type="component" value="Chromosome"/>
</dbReference>
<sequence length="155" mass="16954">MHVDEQWVGVSSRYLGVEIVASILTAVVLCAICVPFILLQTWFGWPALGVAIVLSVVLLVLAPRRVRAIGYVLRADDLLFKRGIMWHRVVAVPYGRMQLIDINRGPVARALGLSELKFVTAAASTGVTIPGLPEQTADELRDRLVALAETRRVGL</sequence>
<evidence type="ECO:0000313" key="2">
    <source>
        <dbReference type="Proteomes" id="UP000192775"/>
    </source>
</evidence>
<gene>
    <name evidence="1" type="ORF">B5808_04185</name>
</gene>
<organism evidence="1 2">
    <name type="scientific">Cnuibacter physcomitrellae</name>
    <dbReference type="NCBI Taxonomy" id="1619308"/>
    <lineage>
        <taxon>Bacteria</taxon>
        <taxon>Bacillati</taxon>
        <taxon>Actinomycetota</taxon>
        <taxon>Actinomycetes</taxon>
        <taxon>Micrococcales</taxon>
        <taxon>Microbacteriaceae</taxon>
        <taxon>Cnuibacter</taxon>
    </lineage>
</organism>
<evidence type="ECO:0000313" key="1">
    <source>
        <dbReference type="EMBL" id="ARJ04511.1"/>
    </source>
</evidence>